<dbReference type="GO" id="GO:0017108">
    <property type="term" value="F:5'-flap endonuclease activity"/>
    <property type="evidence" value="ECO:0007669"/>
    <property type="project" value="UniProtKB-UniRule"/>
</dbReference>
<evidence type="ECO:0000256" key="21">
    <source>
        <dbReference type="ARBA" id="ARBA00047995"/>
    </source>
</evidence>
<evidence type="ECO:0000256" key="12">
    <source>
        <dbReference type="ARBA" id="ARBA00022806"/>
    </source>
</evidence>
<evidence type="ECO:0000256" key="16">
    <source>
        <dbReference type="ARBA" id="ARBA00023125"/>
    </source>
</evidence>
<dbReference type="Pfam" id="PF01930">
    <property type="entry name" value="Cas_Cas4"/>
    <property type="match status" value="1"/>
</dbReference>
<feature type="domain" description="DNA replication factor Dna2 N-terminal" evidence="25">
    <location>
        <begin position="582"/>
        <end position="784"/>
    </location>
</feature>
<evidence type="ECO:0000256" key="11">
    <source>
        <dbReference type="ARBA" id="ARBA00022801"/>
    </source>
</evidence>
<sequence length="1693" mass="189585">MPGDAFVISSNSRSKLNAFRYVPTARQQPENMPTSLERSRDDSIVLPVDKENQEVKTQAGDRGLPVPITQPNGMKHQDSQPEKALPQTPVHRIPLADLISNTEEAFSRAPGKVITPEDHVFWKHEPCSMDYRDSSRSPSTRGQKRHRSASPTSSPLGRDLKNSKTSPLPPQKLLKTPQHDIAADLWSKYIGKSTGKPDGDDPQSQFSHLISSSPQTPAPGQLGKDSPALRRSISCNVYWPTSNTKRRGVDNEQQAVNRVRNIFAGSRSSLLGPGTSKTSKINLLVGKIQETLLNLPREDITGPSSSTPLPERSGNMAELPRPPSKPASINENNPMNTPCRSSRRVIPKDAVDHKDVDTNQDLSVMSEFDDDDLDDDFLEFAGTADNQNTTAHPEVEVLHNTQQSQKPTQVMPTMVAAHDCPDTNFRQKHHTQLISHISPSNNNPNEVNEFYDSDDEFPDGMEEVLAQYDIKEFPDSEKQQNRSLERRLAPDTEEAAAACKGESNTTSVDGGVSLSGDEFDEDIDLESIESAMKKTASTGFASQNGKCSQPIKRYLILDLAENTYLNCKGQSRPQKVLFVEEEKTKINRAITLRESWFDTPCTKGSYIHLIGSFDPTGQCVVNNSDNIIILHPDHLLSATVVADSFTCQRRAVLQDRVKATSEANKPQVYGHILHEIFQAAMTANRWDLPWLREIISRTLERYVESLYEIQVDFPEAIEYLMSKMPSLRSWADMFVRSRPTTESIMEDRNGTSSRISINKLLEVEEHIWSPMYGLKGNIDATVQVVVQEGTEQKTLTVPLEVKTGRNNTNEAHRAQTALYTLLLSDRYDIDVTFGILYYLEVTKTSRVRAIRTEIRQMIQQRNRLSEFVCQTSKLPPMLKKPRICNQCYAKNACFTYHKIMDNGDGETSELGNSFLEVVGHLTPSHQVFFKKWDALLTMEERDIMKFRRELWTMLSSEREAVGRCFGNIMVEPGSAYEETDAPKINRFRYTFFKHQPPANFSFGDSQLSVGDPIVVSDEKGHFALAGGYVTHISRKRISVTLDRRLHNARTRRSNFDADRHQAFIGIMEIVETGGRESTISPEKAEDKNMYRLDKDEFSSGMATVRNNLVCMMDNTMLQAKRLRDVIIDGRAPSFKPTSSSTISSLANAELNVDQKQAINKVMSANDYALVLGMPGTGKTTTIAHIIRALVSQGKSVLLTSYTHTAVDNILLKIKDDNIRTLRLGATTKIHPDVQKFADLAATPKKTIEELRDIYENSLVVATTCLGINHPIFNNRTFDYCIVDEASQITLPVCLGPIRMAKAFILVGDHYQLPPLVQDKEAQEGGLDVSLFKLLCDLQPASVVNLEHQYRMCEDIMLLSNTLIYSGHLKCGTPAVASSYLKILNLSGLKQHHVNSSSLPSNIRSPCLGSRYGHCWIRDLLDPVAKARLVNTDFLVPQAKESSKGSRIVNSIEATLCAQLVNSFISVGISARDIGVITLYRSQLALLKQNLRHYLPDLEMHTADRFQGRDKEIIIMSCVRSNSERNVGELFRDWRRVNVAFTRAKTKLLIIGSKDTLRDGNELLGKFVELMDGKGWTYDLPPAAVESHVFESFDNGPTQLSPMKGTNKAPLPPSISNKLKRSPIKKSPRKRISTNEQSPLKGKQRVALSPIKHEQAPIGFKRPQKMGWKALDGAKIVATRPVLRDVLNDLNSWE</sequence>
<dbReference type="InterPro" id="IPR041679">
    <property type="entry name" value="DNA2/NAM7-like_C"/>
</dbReference>
<comment type="function">
    <text evidence="22">Key enzyme involved in DNA replication and DNA repair. Involved in Okazaki fragments processing by cleaving long flaps that escape FEN1: flaps that are longer than 27 nucleotides are coated by replication protein A complex (RPA), leading to recruit DNA2 which cleaves the flap until it is too short to bind RPA and becomes a substrate for FEN1. Also involved in 5'-end resection of DNA during double-strand break (DSB) repair by mediating the cleavage of 5'-ssDNA.</text>
</comment>
<dbReference type="Pfam" id="PF13087">
    <property type="entry name" value="AAA_12"/>
    <property type="match status" value="1"/>
</dbReference>
<dbReference type="GO" id="GO:0005634">
    <property type="term" value="C:nucleus"/>
    <property type="evidence" value="ECO:0007669"/>
    <property type="project" value="UniProtKB-SubCell"/>
</dbReference>
<evidence type="ECO:0000259" key="25">
    <source>
        <dbReference type="Pfam" id="PF08696"/>
    </source>
</evidence>
<keyword evidence="6 22" id="KW-0540">Nuclease</keyword>
<dbReference type="InterPro" id="IPR026851">
    <property type="entry name" value="Dna2/JHS1_DEXXQ-box"/>
</dbReference>
<keyword evidence="9" id="KW-0255">Endonuclease</keyword>
<dbReference type="EC" id="3.1.-.-" evidence="22"/>
<keyword evidence="22" id="KW-0158">Chromosome</keyword>
<feature type="domain" description="DNA2/NAM7 helicase helicase" evidence="26">
    <location>
        <begin position="1149"/>
        <end position="1237"/>
    </location>
</feature>
<dbReference type="InterPro" id="IPR022765">
    <property type="entry name" value="Dna2/Cas4_DUF83"/>
</dbReference>
<comment type="cofactor">
    <cofactor evidence="1">
        <name>[4Fe-4S] cluster</name>
        <dbReference type="ChEBI" id="CHEBI:49883"/>
    </cofactor>
</comment>
<dbReference type="SUPFAM" id="SSF52540">
    <property type="entry name" value="P-loop containing nucleoside triphosphate hydrolases"/>
    <property type="match status" value="1"/>
</dbReference>
<reference evidence="29 30" key="1">
    <citation type="submission" date="2016-06" db="EMBL/GenBank/DDBJ databases">
        <authorList>
            <person name="Kjaerup R.B."/>
            <person name="Dalgaard T.S."/>
            <person name="Juul-Madsen H.R."/>
        </authorList>
    </citation>
    <scope>NUCLEOTIDE SEQUENCE [LARGE SCALE GENOMIC DNA]</scope>
    <source>
        <strain evidence="29 30">Pb300</strain>
    </source>
</reference>
<organism evidence="29 30">
    <name type="scientific">Paracoccidioides brasiliensis</name>
    <dbReference type="NCBI Taxonomy" id="121759"/>
    <lineage>
        <taxon>Eukaryota</taxon>
        <taxon>Fungi</taxon>
        <taxon>Dikarya</taxon>
        <taxon>Ascomycota</taxon>
        <taxon>Pezizomycotina</taxon>
        <taxon>Eurotiomycetes</taxon>
        <taxon>Eurotiomycetidae</taxon>
        <taxon>Onygenales</taxon>
        <taxon>Ajellomycetaceae</taxon>
        <taxon>Paracoccidioides</taxon>
    </lineage>
</organism>
<dbReference type="GO" id="GO:0051539">
    <property type="term" value="F:4 iron, 4 sulfur cluster binding"/>
    <property type="evidence" value="ECO:0007669"/>
    <property type="project" value="UniProtKB-UniRule"/>
</dbReference>
<keyword evidence="13 22" id="KW-0067">ATP-binding</keyword>
<keyword evidence="5 22" id="KW-0235">DNA replication</keyword>
<dbReference type="InterPro" id="IPR041677">
    <property type="entry name" value="DNA2/NAM7_AAA_11"/>
</dbReference>
<dbReference type="InterPro" id="IPR048459">
    <property type="entry name" value="DNA2_Rift"/>
</dbReference>
<comment type="subcellular location">
    <subcellularLocation>
        <location evidence="2">Mitochondrion</location>
    </subcellularLocation>
    <subcellularLocation>
        <location evidence="22">Nucleus</location>
    </subcellularLocation>
    <subcellularLocation>
        <location evidence="22">Chromosome</location>
    </subcellularLocation>
</comment>
<feature type="region of interest" description="Disordered" evidence="23">
    <location>
        <begin position="473"/>
        <end position="515"/>
    </location>
</feature>
<evidence type="ECO:0000256" key="19">
    <source>
        <dbReference type="ARBA" id="ARBA00023242"/>
    </source>
</evidence>
<dbReference type="CDD" id="cd22318">
    <property type="entry name" value="DNA2_N-like"/>
    <property type="match status" value="1"/>
</dbReference>
<dbReference type="GO" id="GO:0005694">
    <property type="term" value="C:chromosome"/>
    <property type="evidence" value="ECO:0007669"/>
    <property type="project" value="UniProtKB-SubCell"/>
</dbReference>
<dbReference type="Gene3D" id="3.90.320.10">
    <property type="match status" value="1"/>
</dbReference>
<accession>A0A1D2JF80</accession>
<evidence type="ECO:0000256" key="8">
    <source>
        <dbReference type="ARBA" id="ARBA00022741"/>
    </source>
</evidence>
<evidence type="ECO:0000259" key="26">
    <source>
        <dbReference type="Pfam" id="PF13086"/>
    </source>
</evidence>
<keyword evidence="8 22" id="KW-0547">Nucleotide-binding</keyword>
<evidence type="ECO:0000259" key="24">
    <source>
        <dbReference type="Pfam" id="PF01930"/>
    </source>
</evidence>
<keyword evidence="16 22" id="KW-0238">DNA-binding</keyword>
<evidence type="ECO:0000256" key="20">
    <source>
        <dbReference type="ARBA" id="ARBA00023268"/>
    </source>
</evidence>
<evidence type="ECO:0000256" key="2">
    <source>
        <dbReference type="ARBA" id="ARBA00004173"/>
    </source>
</evidence>
<feature type="compositionally biased region" description="Polar residues" evidence="23">
    <location>
        <begin position="202"/>
        <end position="215"/>
    </location>
</feature>
<feature type="compositionally biased region" description="Basic and acidic residues" evidence="23">
    <location>
        <begin position="473"/>
        <end position="490"/>
    </location>
</feature>
<evidence type="ECO:0000256" key="22">
    <source>
        <dbReference type="RuleBase" id="RU367041"/>
    </source>
</evidence>
<feature type="region of interest" description="Disordered" evidence="23">
    <location>
        <begin position="128"/>
        <end position="178"/>
    </location>
</feature>
<proteinExistence type="inferred from homology"/>
<comment type="caution">
    <text evidence="29">The sequence shown here is derived from an EMBL/GenBank/DDBJ whole genome shotgun (WGS) entry which is preliminary data.</text>
</comment>
<dbReference type="InterPro" id="IPR045055">
    <property type="entry name" value="DNA2/NAM7-like"/>
</dbReference>
<evidence type="ECO:0000256" key="18">
    <source>
        <dbReference type="ARBA" id="ARBA00023204"/>
    </source>
</evidence>
<dbReference type="InterPro" id="IPR027417">
    <property type="entry name" value="P-loop_NTPase"/>
</dbReference>
<evidence type="ECO:0000313" key="30">
    <source>
        <dbReference type="Proteomes" id="UP000242814"/>
    </source>
</evidence>
<dbReference type="Gene3D" id="3.40.50.300">
    <property type="entry name" value="P-loop containing nucleotide triphosphate hydrolases"/>
    <property type="match status" value="2"/>
</dbReference>
<evidence type="ECO:0000256" key="6">
    <source>
        <dbReference type="ARBA" id="ARBA00022722"/>
    </source>
</evidence>
<keyword evidence="12 22" id="KW-0347">Helicase</keyword>
<evidence type="ECO:0000259" key="28">
    <source>
        <dbReference type="Pfam" id="PF21123"/>
    </source>
</evidence>
<feature type="domain" description="DNA2/NAM7 helicase-like C-terminal" evidence="27">
    <location>
        <begin position="1326"/>
        <end position="1553"/>
    </location>
</feature>
<comment type="similarity">
    <text evidence="3 22">Belongs to the DNA2/NAM7 helicase family.</text>
</comment>
<dbReference type="GO" id="GO:0005739">
    <property type="term" value="C:mitochondrion"/>
    <property type="evidence" value="ECO:0007669"/>
    <property type="project" value="UniProtKB-SubCell"/>
</dbReference>
<feature type="compositionally biased region" description="Basic residues" evidence="23">
    <location>
        <begin position="1617"/>
        <end position="1631"/>
    </location>
</feature>
<dbReference type="PANTHER" id="PTHR10887:SF433">
    <property type="entry name" value="DNA REPLICATION ATP-DEPENDENT HELICASE_NUCLEASE DNA2"/>
    <property type="match status" value="1"/>
</dbReference>
<feature type="region of interest" description="Disordered" evidence="23">
    <location>
        <begin position="1594"/>
        <end position="1643"/>
    </location>
</feature>
<name>A0A1D2JF80_PARBR</name>
<dbReference type="FunFam" id="3.40.50.300:FF:001170">
    <property type="entry name" value="DNA replication helicase Dna2"/>
    <property type="match status" value="1"/>
</dbReference>
<dbReference type="VEuPathDB" id="FungiDB:PABG_03265"/>
<gene>
    <name evidence="29" type="ORF">ACO22_03676</name>
</gene>
<evidence type="ECO:0000256" key="23">
    <source>
        <dbReference type="SAM" id="MobiDB-lite"/>
    </source>
</evidence>
<keyword evidence="18 22" id="KW-0234">DNA repair</keyword>
<keyword evidence="15 22" id="KW-0411">Iron-sulfur</keyword>
<dbReference type="GO" id="GO:0071932">
    <property type="term" value="P:replication fork reversal"/>
    <property type="evidence" value="ECO:0007669"/>
    <property type="project" value="TreeGrafter"/>
</dbReference>
<keyword evidence="11 22" id="KW-0378">Hydrolase</keyword>
<evidence type="ECO:0000256" key="1">
    <source>
        <dbReference type="ARBA" id="ARBA00001966"/>
    </source>
</evidence>
<evidence type="ECO:0000256" key="3">
    <source>
        <dbReference type="ARBA" id="ARBA00007913"/>
    </source>
</evidence>
<dbReference type="CDD" id="cd18808">
    <property type="entry name" value="SF1_C_Upf1"/>
    <property type="match status" value="1"/>
</dbReference>
<comment type="catalytic activity">
    <reaction evidence="21 22">
        <text>ATP + H2O = ADP + phosphate + H(+)</text>
        <dbReference type="Rhea" id="RHEA:13065"/>
        <dbReference type="ChEBI" id="CHEBI:15377"/>
        <dbReference type="ChEBI" id="CHEBI:15378"/>
        <dbReference type="ChEBI" id="CHEBI:30616"/>
        <dbReference type="ChEBI" id="CHEBI:43474"/>
        <dbReference type="ChEBI" id="CHEBI:456216"/>
        <dbReference type="EC" id="3.6.4.12"/>
    </reaction>
</comment>
<keyword evidence="4 22" id="KW-0004">4Fe-4S</keyword>
<evidence type="ECO:0000256" key="15">
    <source>
        <dbReference type="ARBA" id="ARBA00023014"/>
    </source>
</evidence>
<dbReference type="InterPro" id="IPR011604">
    <property type="entry name" value="PDDEXK-like_dom_sf"/>
</dbReference>
<evidence type="ECO:0000256" key="4">
    <source>
        <dbReference type="ARBA" id="ARBA00022485"/>
    </source>
</evidence>
<dbReference type="InterPro" id="IPR047187">
    <property type="entry name" value="SF1_C_Upf1"/>
</dbReference>
<dbReference type="GO" id="GO:0005524">
    <property type="term" value="F:ATP binding"/>
    <property type="evidence" value="ECO:0007669"/>
    <property type="project" value="UniProtKB-UniRule"/>
</dbReference>
<evidence type="ECO:0000256" key="13">
    <source>
        <dbReference type="ARBA" id="ARBA00022840"/>
    </source>
</evidence>
<keyword evidence="7 22" id="KW-0479">Metal-binding</keyword>
<keyword evidence="10 22" id="KW-0227">DNA damage</keyword>
<dbReference type="CDD" id="cd18041">
    <property type="entry name" value="DEXXQc_DNA2"/>
    <property type="match status" value="1"/>
</dbReference>
<feature type="domain" description="DUF83" evidence="24">
    <location>
        <begin position="791"/>
        <end position="894"/>
    </location>
</feature>
<keyword evidence="14 22" id="KW-0408">Iron</keyword>
<evidence type="ECO:0000256" key="10">
    <source>
        <dbReference type="ARBA" id="ARBA00022763"/>
    </source>
</evidence>
<evidence type="ECO:0000259" key="27">
    <source>
        <dbReference type="Pfam" id="PF13087"/>
    </source>
</evidence>
<evidence type="ECO:0000313" key="29">
    <source>
        <dbReference type="EMBL" id="ODH29852.1"/>
    </source>
</evidence>
<feature type="domain" description="DNA2/NAM7 helicase helicase" evidence="26">
    <location>
        <begin position="1248"/>
        <end position="1317"/>
    </location>
</feature>
<evidence type="ECO:0000256" key="9">
    <source>
        <dbReference type="ARBA" id="ARBA00022759"/>
    </source>
</evidence>
<dbReference type="GO" id="GO:0006281">
    <property type="term" value="P:DNA repair"/>
    <property type="evidence" value="ECO:0007669"/>
    <property type="project" value="UniProtKB-KW"/>
</dbReference>
<dbReference type="GO" id="GO:0003677">
    <property type="term" value="F:DNA binding"/>
    <property type="evidence" value="ECO:0007669"/>
    <property type="project" value="UniProtKB-UniRule"/>
</dbReference>
<dbReference type="FunFam" id="3.40.50.300:FF:000789">
    <property type="entry name" value="DNA replication ATP-dependent helicase/nuclease DNA2"/>
    <property type="match status" value="1"/>
</dbReference>
<dbReference type="FunFam" id="3.90.320.10:FF:000001">
    <property type="entry name" value="DNA replication helicase Dna2"/>
    <property type="match status" value="1"/>
</dbReference>
<dbReference type="GO" id="GO:0016887">
    <property type="term" value="F:ATP hydrolysis activity"/>
    <property type="evidence" value="ECO:0007669"/>
    <property type="project" value="RHEA"/>
</dbReference>
<feature type="compositionally biased region" description="Polar residues" evidence="23">
    <location>
        <begin position="327"/>
        <end position="340"/>
    </location>
</feature>
<dbReference type="GO" id="GO:0033567">
    <property type="term" value="P:DNA replication, Okazaki fragment processing"/>
    <property type="evidence" value="ECO:0007669"/>
    <property type="project" value="UniProtKB-UniRule"/>
</dbReference>
<dbReference type="Pfam" id="PF08696">
    <property type="entry name" value="Dna2"/>
    <property type="match status" value="1"/>
</dbReference>
<keyword evidence="19 22" id="KW-0539">Nucleus</keyword>
<dbReference type="PANTHER" id="PTHR10887">
    <property type="entry name" value="DNA2/NAM7 HELICASE FAMILY"/>
    <property type="match status" value="1"/>
</dbReference>
<feature type="compositionally biased region" description="Low complexity" evidence="23">
    <location>
        <begin position="163"/>
        <end position="176"/>
    </location>
</feature>
<dbReference type="GO" id="GO:0017116">
    <property type="term" value="F:single-stranded DNA helicase activity"/>
    <property type="evidence" value="ECO:0007669"/>
    <property type="project" value="UniProtKB-UniRule"/>
</dbReference>
<evidence type="ECO:0000256" key="17">
    <source>
        <dbReference type="ARBA" id="ARBA00023128"/>
    </source>
</evidence>
<dbReference type="EMBL" id="LZYO01000130">
    <property type="protein sequence ID" value="ODH29852.1"/>
    <property type="molecule type" value="Genomic_DNA"/>
</dbReference>
<feature type="region of interest" description="Disordered" evidence="23">
    <location>
        <begin position="192"/>
        <end position="229"/>
    </location>
</feature>
<keyword evidence="20 22" id="KW-0511">Multifunctional enzyme</keyword>
<dbReference type="EC" id="3.6.4.12" evidence="22"/>
<dbReference type="Pfam" id="PF21123">
    <property type="entry name" value="Dna2_Rift"/>
    <property type="match status" value="1"/>
</dbReference>
<evidence type="ECO:0000256" key="7">
    <source>
        <dbReference type="ARBA" id="ARBA00022723"/>
    </source>
</evidence>
<dbReference type="InterPro" id="IPR014808">
    <property type="entry name" value="DNA_replication_fac_Dna2_N"/>
</dbReference>
<evidence type="ECO:0000256" key="5">
    <source>
        <dbReference type="ARBA" id="ARBA00022705"/>
    </source>
</evidence>
<feature type="domain" description="DNA2 rift barrel" evidence="28">
    <location>
        <begin position="955"/>
        <end position="1047"/>
    </location>
</feature>
<dbReference type="VEuPathDB" id="FungiDB:PADG_01822"/>
<protein>
    <recommendedName>
        <fullName evidence="22">DNA replication ATP-dependent helicase/nuclease</fullName>
        <ecNumber evidence="22">3.1.-.-</ecNumber>
        <ecNumber evidence="22">3.6.4.12</ecNumber>
    </recommendedName>
</protein>
<evidence type="ECO:0000256" key="14">
    <source>
        <dbReference type="ARBA" id="ARBA00023004"/>
    </source>
</evidence>
<keyword evidence="17" id="KW-0496">Mitochondrion</keyword>
<dbReference type="Pfam" id="PF13086">
    <property type="entry name" value="AAA_11"/>
    <property type="match status" value="2"/>
</dbReference>
<dbReference type="GO" id="GO:0046872">
    <property type="term" value="F:metal ion binding"/>
    <property type="evidence" value="ECO:0007669"/>
    <property type="project" value="UniProtKB-UniRule"/>
</dbReference>
<dbReference type="Proteomes" id="UP000242814">
    <property type="component" value="Unassembled WGS sequence"/>
</dbReference>
<feature type="region of interest" description="Disordered" evidence="23">
    <location>
        <begin position="296"/>
        <end position="344"/>
    </location>
</feature>
<feature type="region of interest" description="Disordered" evidence="23">
    <location>
        <begin position="51"/>
        <end position="87"/>
    </location>
</feature>